<evidence type="ECO:0000259" key="3">
    <source>
        <dbReference type="Pfam" id="PF26103"/>
    </source>
</evidence>
<comment type="caution">
    <text evidence="5">The sequence shown here is derived from an EMBL/GenBank/DDBJ whole genome shotgun (WGS) entry which is preliminary data.</text>
</comment>
<dbReference type="Pfam" id="PF26103">
    <property type="entry name" value="TPR_Epg5"/>
    <property type="match status" value="1"/>
</dbReference>
<dbReference type="PANTHER" id="PTHR31139">
    <property type="entry name" value="ECTOPIC P GRANULES PROTEIN 5 HOMOLOG"/>
    <property type="match status" value="1"/>
</dbReference>
<evidence type="ECO:0000256" key="1">
    <source>
        <dbReference type="ARBA" id="ARBA00010948"/>
    </source>
</evidence>
<proteinExistence type="inferred from homology"/>
<dbReference type="Proteomes" id="UP000292052">
    <property type="component" value="Unassembled WGS sequence"/>
</dbReference>
<keyword evidence="6" id="KW-1185">Reference proteome</keyword>
<evidence type="ECO:0000256" key="2">
    <source>
        <dbReference type="ARBA" id="ARBA00023006"/>
    </source>
</evidence>
<dbReference type="Pfam" id="PF26573">
    <property type="entry name" value="TPR_Epg5_2"/>
    <property type="match status" value="2"/>
</dbReference>
<evidence type="ECO:0000313" key="5">
    <source>
        <dbReference type="EMBL" id="RZB40249.1"/>
    </source>
</evidence>
<feature type="domain" description="Epg5-like central TPR repeats" evidence="3">
    <location>
        <begin position="741"/>
        <end position="1125"/>
    </location>
</feature>
<dbReference type="InterPro" id="IPR051436">
    <property type="entry name" value="Autophagy-related_EPG5"/>
</dbReference>
<organism evidence="5 6">
    <name type="scientific">Asbolus verrucosus</name>
    <name type="common">Desert ironclad beetle</name>
    <dbReference type="NCBI Taxonomy" id="1661398"/>
    <lineage>
        <taxon>Eukaryota</taxon>
        <taxon>Metazoa</taxon>
        <taxon>Ecdysozoa</taxon>
        <taxon>Arthropoda</taxon>
        <taxon>Hexapoda</taxon>
        <taxon>Insecta</taxon>
        <taxon>Pterygota</taxon>
        <taxon>Neoptera</taxon>
        <taxon>Endopterygota</taxon>
        <taxon>Coleoptera</taxon>
        <taxon>Polyphaga</taxon>
        <taxon>Cucujiformia</taxon>
        <taxon>Tenebrionidae</taxon>
        <taxon>Pimeliinae</taxon>
        <taxon>Asbolus</taxon>
    </lineage>
</organism>
<keyword evidence="2" id="KW-0072">Autophagy</keyword>
<dbReference type="Pfam" id="PF26106">
    <property type="entry name" value="TPR_Epg5_C"/>
    <property type="match status" value="1"/>
</dbReference>
<evidence type="ECO:0000313" key="6">
    <source>
        <dbReference type="Proteomes" id="UP000292052"/>
    </source>
</evidence>
<dbReference type="InterPro" id="IPR059030">
    <property type="entry name" value="TPR_Epg5_mid"/>
</dbReference>
<gene>
    <name evidence="5" type="ORF">BDFB_010070</name>
</gene>
<feature type="domain" description="Epg5-like TPR" evidence="4">
    <location>
        <begin position="351"/>
        <end position="432"/>
    </location>
</feature>
<dbReference type="EMBL" id="QDEB01120777">
    <property type="protein sequence ID" value="RZB40249.1"/>
    <property type="molecule type" value="Genomic_DNA"/>
</dbReference>
<dbReference type="GO" id="GO:0005737">
    <property type="term" value="C:cytoplasm"/>
    <property type="evidence" value="ECO:0007669"/>
    <property type="project" value="TreeGrafter"/>
</dbReference>
<evidence type="ECO:0000259" key="4">
    <source>
        <dbReference type="Pfam" id="PF26573"/>
    </source>
</evidence>
<protein>
    <submittedName>
        <fullName evidence="5">Ectopic P granules protein 5-like</fullName>
    </submittedName>
</protein>
<dbReference type="STRING" id="1661398.A0A482VB48"/>
<feature type="non-terminal residue" evidence="5">
    <location>
        <position position="1564"/>
    </location>
</feature>
<dbReference type="OrthoDB" id="75419at2759"/>
<dbReference type="InterPro" id="IPR058750">
    <property type="entry name" value="TPR_Epg5"/>
</dbReference>
<reference evidence="5 6" key="1">
    <citation type="submission" date="2017-03" db="EMBL/GenBank/DDBJ databases">
        <title>Genome of the blue death feigning beetle - Asbolus verrucosus.</title>
        <authorList>
            <person name="Rider S.D."/>
        </authorList>
    </citation>
    <scope>NUCLEOTIDE SEQUENCE [LARGE SCALE GENOMIC DNA]</scope>
    <source>
        <strain evidence="5">Butters</strain>
        <tissue evidence="5">Head and leg muscle</tissue>
    </source>
</reference>
<comment type="similarity">
    <text evidence="1">Belongs to the EPG5 family.</text>
</comment>
<sequence>MILKDVKENMEAVSSLSLYLYEELPLTIWKVSDDDLLIISWLLSNNIASNESKLARMILSRLNWDILPYDLHCEVALLVVKAAEQEPGYLQWAWQTVLRLKLHINDKAFHNIKQVLDPENFDVIMKGVHQQQPLASFVAVLMTSWGHLIPLVCGNGLSQLLFLQTHQKHEAVLFALYLIVPLFINSQEYIINNERFQEIISNLINADRGYISMAKSLISVQNTVLQQFGNMIETQIVNFASYGLSSPRCLVRLWFNTLVSIANWSRDPGVMYLLDVIVRAAFFHQDALEVANTILKELLQCHSAQEQGGTISSIFKWVSNSNPSGSLIPGSLSNYTWLAFLVIELEFEEKEKRTGLWRELLLQLNNQKGKVSVDAGIKKAASILKVPAFTSGSLSIYRWAQQALDSPLDHPLLPLLWQKFFVLYLARLPLNTSDKGIFKAFNAWLEEPRLQKSNLLLPSLPPLYQPNLLAFIIQGSNTPWYEYVDYERIKLEQSKCVLIWKASNFRHKSNINKPLLNPGKSMESTDPIERILRRLSIYENPKEPPQIKNSAPIVPVIDFSSKESMFSSLEQCFKTLKQFAHNQTLKVSEHKALDCSYQELVPQLYRSVLNKVSKKVPCKGRNETVNCSGAALIILNMEEARVNERIDHQIQTNRNAYESLLVKSLQTPGSALCTASVTIQQTIKILQVQVRCNPASAELGSDLFYHILSLINEETCAYLPTKTLFSSCLEKLGQSHICGVEVEMPRLLEKILKEPILGSYLAPHFSPSDIGSANLLYMYSTICQEIGNNYDFEIDKWLRLKEPRLSQRSEFIQCVIKALTILGFEPPVESLMLHGLYRRHLLTIFEFQFPEHYGEILINLLKASNGTSDASLLAKSVWFDILNSLSKPVQINSKAPLKDQLRLYAQHQQMLQHQELLETAQLFSKHFTQERLQYGLYGLYPKCRNYIDIFVILLGMSGHGLIISTLNTHQGLLGDKLSQKIWPYLVNIFAPWIVPYSMQSLKENMASWIQQLADDRSILLPWIPSDGPLAQKIVGVFCECVQFLIYTLPACGNILNFIWQWYVTSFAHNSVKDHVLGPIHHTFLAFPWENFWPSVTDLEFMLRVIDQYLPECHAFLGHIFMSVPWSAWLNNFKVSPSQVKTRVYQCFINLLVKLSNEPNVRNKYADRAKALLVEAENFEWNIVEPVIFQHVMDWYVLSCDPVVIFKSDPLDIDFRVLHFLKTVSGYNRVMESPTSEALNKRLIFVKSYVKLLSVYANRYKSVVTTKENEIKTVINQQLFHLDGTVTVQDEFNVILRELLGVVNIQNISHCSLKCFDSWIVNKVGDGLAVKGLLQVLGTAVGDNEAVGFLMESTVNSYFKNNVSDSFNPSWKEVSEILNVVTGKRAELEQVMISRGYILGLNTLFLQRINKCSDAEGLLNLSTGWIANIKISGENTESKVPLLWFGILRLSLLHCEKDEPTAGIILYKFARILLQLSEDKGSSRWGRGLLNVMGISKQDTISIKFLCRALGGYILAQLPEMKGEPQVVRRRAYAPARVGQTGGNIECAKVLMSLGFGQSQGKIKE</sequence>
<feature type="domain" description="Epg5-like TPR" evidence="4">
    <location>
        <begin position="434"/>
        <end position="485"/>
    </location>
</feature>
<dbReference type="PANTHER" id="PTHR31139:SF4">
    <property type="entry name" value="ECTOPIC P GRANULES PROTEIN 5 HOMOLOG"/>
    <property type="match status" value="1"/>
</dbReference>
<dbReference type="GO" id="GO:0097352">
    <property type="term" value="P:autophagosome maturation"/>
    <property type="evidence" value="ECO:0007669"/>
    <property type="project" value="TreeGrafter"/>
</dbReference>
<accession>A0A482VB48</accession>
<name>A0A482VB48_ASBVE</name>